<dbReference type="AlphaFoldDB" id="A0A421BJ11"/>
<dbReference type="EMBL" id="RCHI01000036">
    <property type="protein sequence ID" value="RLL61073.1"/>
    <property type="molecule type" value="Genomic_DNA"/>
</dbReference>
<evidence type="ECO:0000313" key="2">
    <source>
        <dbReference type="Proteomes" id="UP000279673"/>
    </source>
</evidence>
<name>A0A421BJ11_9RHOB</name>
<keyword evidence="2" id="KW-1185">Reference proteome</keyword>
<dbReference type="Gene3D" id="3.30.1360.120">
    <property type="entry name" value="Probable tRNA modification gtpase trme, domain 1"/>
    <property type="match status" value="1"/>
</dbReference>
<dbReference type="RefSeq" id="WP_121535047.1">
    <property type="nucleotide sequence ID" value="NZ_RCHI01000036.1"/>
</dbReference>
<dbReference type="Proteomes" id="UP000279673">
    <property type="component" value="Unassembled WGS sequence"/>
</dbReference>
<protein>
    <submittedName>
        <fullName evidence="1">Sarcosine oxidase subunit gamma</fullName>
    </submittedName>
</protein>
<organism evidence="1 2">
    <name type="scientific">Paenirhodobacter hankyongi</name>
    <dbReference type="NCBI Taxonomy" id="2294033"/>
    <lineage>
        <taxon>Bacteria</taxon>
        <taxon>Pseudomonadati</taxon>
        <taxon>Pseudomonadota</taxon>
        <taxon>Alphaproteobacteria</taxon>
        <taxon>Rhodobacterales</taxon>
        <taxon>Rhodobacter group</taxon>
        <taxon>Paenirhodobacter</taxon>
    </lineage>
</organism>
<evidence type="ECO:0000313" key="1">
    <source>
        <dbReference type="EMBL" id="RLL61073.1"/>
    </source>
</evidence>
<sequence>MTDLSPIPALGGSTARLTKIGALTLAENAGLGLASLALRRGGAQPVPMGLALPGPGLWHAGNGIAAFWTGPGQWMLEGADRAEEDFARAVKLAAPDCSVTEQTDGFVALEVVSSAGAAPIERLCEKLVNVDLGRFGPGSATRTGLHHMTVFVIRRAEDRLAILGMRSLAGSLWHAVEGAAQHLEGAAT</sequence>
<gene>
    <name evidence="1" type="ORF">DYS74_18245</name>
</gene>
<accession>A0A421BJ11</accession>
<dbReference type="InterPro" id="IPR027266">
    <property type="entry name" value="TrmE/GcvT-like"/>
</dbReference>
<proteinExistence type="predicted"/>
<comment type="caution">
    <text evidence="1">The sequence shown here is derived from an EMBL/GenBank/DDBJ whole genome shotgun (WGS) entry which is preliminary data.</text>
</comment>
<reference evidence="1 2" key="1">
    <citation type="submission" date="2018-10" db="EMBL/GenBank/DDBJ databases">
        <title>Rhodobacter sp . BO-81.</title>
        <authorList>
            <person name="Im W.T."/>
        </authorList>
    </citation>
    <scope>NUCLEOTIDE SEQUENCE [LARGE SCALE GENOMIC DNA]</scope>
    <source>
        <strain evidence="1 2">BO-81</strain>
    </source>
</reference>